<name>A0A4Q7YSZ0_9BACT</name>
<dbReference type="EMBL" id="SHKW01000001">
    <property type="protein sequence ID" value="RZU40902.1"/>
    <property type="molecule type" value="Genomic_DNA"/>
</dbReference>
<protein>
    <recommendedName>
        <fullName evidence="3">DUF2237 family protein</fullName>
    </recommendedName>
</protein>
<reference evidence="1 2" key="1">
    <citation type="submission" date="2019-02" db="EMBL/GenBank/DDBJ databases">
        <title>Genomic Encyclopedia of Archaeal and Bacterial Type Strains, Phase II (KMG-II): from individual species to whole genera.</title>
        <authorList>
            <person name="Goeker M."/>
        </authorList>
    </citation>
    <scope>NUCLEOTIDE SEQUENCE [LARGE SCALE GENOMIC DNA]</scope>
    <source>
        <strain evidence="1 2">DSM 18101</strain>
    </source>
</reference>
<dbReference type="RefSeq" id="WP_130418906.1">
    <property type="nucleotide sequence ID" value="NZ_SHKW01000001.1"/>
</dbReference>
<keyword evidence="2" id="KW-1185">Reference proteome</keyword>
<dbReference type="Proteomes" id="UP000292958">
    <property type="component" value="Unassembled WGS sequence"/>
</dbReference>
<proteinExistence type="predicted"/>
<accession>A0A4Q7YSZ0</accession>
<comment type="caution">
    <text evidence="1">The sequence shown here is derived from an EMBL/GenBank/DDBJ whole genome shotgun (WGS) entry which is preliminary data.</text>
</comment>
<organism evidence="1 2">
    <name type="scientific">Edaphobacter modestus</name>
    <dbReference type="NCBI Taxonomy" id="388466"/>
    <lineage>
        <taxon>Bacteria</taxon>
        <taxon>Pseudomonadati</taxon>
        <taxon>Acidobacteriota</taxon>
        <taxon>Terriglobia</taxon>
        <taxon>Terriglobales</taxon>
        <taxon>Acidobacteriaceae</taxon>
        <taxon>Edaphobacter</taxon>
    </lineage>
</organism>
<dbReference type="PANTHER" id="PTHR37466">
    <property type="entry name" value="SLR1628 PROTEIN"/>
    <property type="match status" value="1"/>
</dbReference>
<dbReference type="OrthoDB" id="9792525at2"/>
<evidence type="ECO:0000313" key="1">
    <source>
        <dbReference type="EMBL" id="RZU40902.1"/>
    </source>
</evidence>
<dbReference type="AlphaFoldDB" id="A0A4Q7YSZ0"/>
<dbReference type="Gene3D" id="3.30.56.110">
    <property type="entry name" value="Protein of unknown function DUF2237"/>
    <property type="match status" value="1"/>
</dbReference>
<evidence type="ECO:0008006" key="3">
    <source>
        <dbReference type="Google" id="ProtNLM"/>
    </source>
</evidence>
<dbReference type="Pfam" id="PF09996">
    <property type="entry name" value="DUF2237"/>
    <property type="match status" value="1"/>
</dbReference>
<sequence length="137" mass="14894">MPGTEDIKERVKARGKNVLGQPLDTCGCEPMTGFYRTGCCETGPDDLGVHTICCIVNEEFLRVSKLLGNDLSTPMPQFGFAGLKPGDRWCVCAARWLEVEQAGAGCPIVLEATHEATLAVVPFEILIRYATIPDTLH</sequence>
<dbReference type="PANTHER" id="PTHR37466:SF1">
    <property type="entry name" value="SLR1628 PROTEIN"/>
    <property type="match status" value="1"/>
</dbReference>
<evidence type="ECO:0000313" key="2">
    <source>
        <dbReference type="Proteomes" id="UP000292958"/>
    </source>
</evidence>
<dbReference type="InterPro" id="IPR018714">
    <property type="entry name" value="DUF2237"/>
</dbReference>
<gene>
    <name evidence="1" type="ORF">BDD14_2391</name>
</gene>